<feature type="transmembrane region" description="Helical" evidence="1">
    <location>
        <begin position="273"/>
        <end position="295"/>
    </location>
</feature>
<feature type="transmembrane region" description="Helical" evidence="1">
    <location>
        <begin position="142"/>
        <end position="163"/>
    </location>
</feature>
<dbReference type="InterPro" id="IPR019430">
    <property type="entry name" value="7TM_GPCR_serpentine_rcpt_Srx"/>
</dbReference>
<keyword evidence="1" id="KW-0472">Membrane</keyword>
<organism evidence="3 4">
    <name type="scientific">Steinernema hermaphroditum</name>
    <dbReference type="NCBI Taxonomy" id="289476"/>
    <lineage>
        <taxon>Eukaryota</taxon>
        <taxon>Metazoa</taxon>
        <taxon>Ecdysozoa</taxon>
        <taxon>Nematoda</taxon>
        <taxon>Chromadorea</taxon>
        <taxon>Rhabditida</taxon>
        <taxon>Tylenchina</taxon>
        <taxon>Panagrolaimomorpha</taxon>
        <taxon>Strongyloidoidea</taxon>
        <taxon>Steinernematidae</taxon>
        <taxon>Steinernema</taxon>
    </lineage>
</organism>
<protein>
    <recommendedName>
        <fullName evidence="2">7TM GPCR serpentine receptor class x (Srx) domain-containing protein</fullName>
    </recommendedName>
</protein>
<dbReference type="Proteomes" id="UP001175271">
    <property type="component" value="Unassembled WGS sequence"/>
</dbReference>
<keyword evidence="1" id="KW-1133">Transmembrane helix</keyword>
<evidence type="ECO:0000259" key="2">
    <source>
        <dbReference type="Pfam" id="PF10328"/>
    </source>
</evidence>
<dbReference type="PANTHER" id="PTHR23017:SF21">
    <property type="entry name" value="7TM GPCR SERPENTINE RECEPTOR CLASS X (SRX) DOMAIN-CONTAINING PROTEIN"/>
    <property type="match status" value="1"/>
</dbReference>
<evidence type="ECO:0000313" key="4">
    <source>
        <dbReference type="Proteomes" id="UP001175271"/>
    </source>
</evidence>
<comment type="caution">
    <text evidence="3">The sequence shown here is derived from an EMBL/GenBank/DDBJ whole genome shotgun (WGS) entry which is preliminary data.</text>
</comment>
<keyword evidence="1" id="KW-0812">Transmembrane</keyword>
<proteinExistence type="predicted"/>
<gene>
    <name evidence="3" type="ORF">QR680_014759</name>
</gene>
<feature type="transmembrane region" description="Helical" evidence="1">
    <location>
        <begin position="241"/>
        <end position="261"/>
    </location>
</feature>
<name>A0AA39IA01_9BILA</name>
<dbReference type="Gene3D" id="1.20.1070.10">
    <property type="entry name" value="Rhodopsin 7-helix transmembrane proteins"/>
    <property type="match status" value="1"/>
</dbReference>
<keyword evidence="4" id="KW-1185">Reference proteome</keyword>
<dbReference type="PANTHER" id="PTHR23017">
    <property type="entry name" value="SERPENTINE RECEPTOR, CLASS X"/>
    <property type="match status" value="1"/>
</dbReference>
<accession>A0AA39IA01</accession>
<dbReference type="Pfam" id="PF10328">
    <property type="entry name" value="7TM_GPCR_Srx"/>
    <property type="match status" value="1"/>
</dbReference>
<feature type="transmembrane region" description="Helical" evidence="1">
    <location>
        <begin position="196"/>
        <end position="220"/>
    </location>
</feature>
<feature type="transmembrane region" description="Helical" evidence="1">
    <location>
        <begin position="96"/>
        <end position="114"/>
    </location>
</feature>
<feature type="transmembrane region" description="Helical" evidence="1">
    <location>
        <begin position="27"/>
        <end position="52"/>
    </location>
</feature>
<evidence type="ECO:0000256" key="1">
    <source>
        <dbReference type="SAM" id="Phobius"/>
    </source>
</evidence>
<dbReference type="AlphaFoldDB" id="A0AA39IA01"/>
<dbReference type="SUPFAM" id="SSF81321">
    <property type="entry name" value="Family A G protein-coupled receptor-like"/>
    <property type="match status" value="1"/>
</dbReference>
<dbReference type="EMBL" id="JAUCMV010000002">
    <property type="protein sequence ID" value="KAK0420561.1"/>
    <property type="molecule type" value="Genomic_DNA"/>
</dbReference>
<evidence type="ECO:0000313" key="3">
    <source>
        <dbReference type="EMBL" id="KAK0420561.1"/>
    </source>
</evidence>
<feature type="domain" description="7TM GPCR serpentine receptor class x (Srx)" evidence="2">
    <location>
        <begin position="36"/>
        <end position="296"/>
    </location>
</feature>
<dbReference type="CDD" id="cd00637">
    <property type="entry name" value="7tm_classA_rhodopsin-like"/>
    <property type="match status" value="1"/>
</dbReference>
<sequence>MSANMSEGSFIYGSELQGRGYATQTDLIVGITIWIIAVLAIVFGIINIFVVWKMPIFHNSFGAIWMTRTIGEVGANIVHVVYSAPVTAYQPVLPPIFGIIAFTSGLFLACEACVMHQIVATNRLVAVCFPVRYRTIFSKRNTAIIIGYCWIEVAAIMSLYYVIPCSIIGYSPKFYEYIFIKCDANDDRDYSLAGTIVNRSCFVLCSIASLTDAVTLSKIIHIRVANKIARNNSNFNRDVRFFAQTAVQNLTMMISCAAIVIANNGAMKETVYISILAFDTLILTHLSNSLVLVLFNREVRHYLGLHAPCTKEQIESTTGREFIGRDT</sequence>
<reference evidence="3" key="1">
    <citation type="submission" date="2023-06" db="EMBL/GenBank/DDBJ databases">
        <title>Genomic analysis of the entomopathogenic nematode Steinernema hermaphroditum.</title>
        <authorList>
            <person name="Schwarz E.M."/>
            <person name="Heppert J.K."/>
            <person name="Baniya A."/>
            <person name="Schwartz H.T."/>
            <person name="Tan C.-H."/>
            <person name="Antoshechkin I."/>
            <person name="Sternberg P.W."/>
            <person name="Goodrich-Blair H."/>
            <person name="Dillman A.R."/>
        </authorList>
    </citation>
    <scope>NUCLEOTIDE SEQUENCE</scope>
    <source>
        <strain evidence="3">PS9179</strain>
        <tissue evidence="3">Whole animal</tissue>
    </source>
</reference>